<sequence length="452" mass="47116">MFRRILPPQGPPRVLAQAQLAGSVGDGAFIVCSALFFTRIVGLSPAQVGFGLTLGWAVGSMAGVPLGHLADRRGPRGTAILLAAATAVAVGSFLLVRSPWAFTMAACFYASCQCGLAAARQALLAGLVDRRRRSETRAYLQSTANGGLAIGAALGGVALQLDDRKAYLAMFVMDAASFLVTALVLRRLPAVPTAVSSSPPSTAPSDSAAPVAPAVTAGGPRLAVLRDRPYALVAFINMIMLLYMPLLSLVLPLWIVSHTAAPHWTVSALLVVNTVSVVLFQVRVARRVTGLRTASRLVRHSGVVMLAACAVFALSAAGTSAWVAGAVLLAGAVLQVIGEMTLSAGAWEIGFDLAPSDKQGQYQGFFGSGVAIARMLGPLLLTTLIMGWGAAGWLLLGGVFLLAGVAMGPAVHWAERTRTPQPEAPEDTTREIAPQRLERDTAEPETAPVRRS</sequence>
<feature type="transmembrane region" description="Helical" evidence="8">
    <location>
        <begin position="230"/>
        <end position="255"/>
    </location>
</feature>
<evidence type="ECO:0000256" key="4">
    <source>
        <dbReference type="ARBA" id="ARBA00022692"/>
    </source>
</evidence>
<protein>
    <submittedName>
        <fullName evidence="9">MFS transporter</fullName>
    </submittedName>
</protein>
<keyword evidence="3" id="KW-1003">Cell membrane</keyword>
<dbReference type="InterPro" id="IPR036259">
    <property type="entry name" value="MFS_trans_sf"/>
</dbReference>
<evidence type="ECO:0000313" key="9">
    <source>
        <dbReference type="EMBL" id="MEV0972194.1"/>
    </source>
</evidence>
<keyword evidence="2" id="KW-0813">Transport</keyword>
<dbReference type="RefSeq" id="WP_082776716.1">
    <property type="nucleotide sequence ID" value="NZ_JBFALK010000015.1"/>
</dbReference>
<dbReference type="PANTHER" id="PTHR23517:SF2">
    <property type="entry name" value="MULTIDRUG RESISTANCE PROTEIN MDTH"/>
    <property type="match status" value="1"/>
</dbReference>
<dbReference type="SUPFAM" id="SSF103473">
    <property type="entry name" value="MFS general substrate transporter"/>
    <property type="match status" value="1"/>
</dbReference>
<feature type="transmembrane region" description="Helical" evidence="8">
    <location>
        <begin position="102"/>
        <end position="127"/>
    </location>
</feature>
<dbReference type="EMBL" id="JBFALK010000015">
    <property type="protein sequence ID" value="MEV0972194.1"/>
    <property type="molecule type" value="Genomic_DNA"/>
</dbReference>
<proteinExistence type="predicted"/>
<keyword evidence="10" id="KW-1185">Reference proteome</keyword>
<feature type="region of interest" description="Disordered" evidence="7">
    <location>
        <begin position="416"/>
        <end position="452"/>
    </location>
</feature>
<evidence type="ECO:0000256" key="7">
    <source>
        <dbReference type="SAM" id="MobiDB-lite"/>
    </source>
</evidence>
<dbReference type="PANTHER" id="PTHR23517">
    <property type="entry name" value="RESISTANCE PROTEIN MDTM, PUTATIVE-RELATED-RELATED"/>
    <property type="match status" value="1"/>
</dbReference>
<evidence type="ECO:0000256" key="2">
    <source>
        <dbReference type="ARBA" id="ARBA00022448"/>
    </source>
</evidence>
<name>A0ABV3GKR6_MICGL</name>
<dbReference type="InterPro" id="IPR011701">
    <property type="entry name" value="MFS"/>
</dbReference>
<accession>A0ABV3GKR6</accession>
<feature type="transmembrane region" description="Helical" evidence="8">
    <location>
        <begin position="167"/>
        <end position="185"/>
    </location>
</feature>
<feature type="transmembrane region" description="Helical" evidence="8">
    <location>
        <begin position="391"/>
        <end position="411"/>
    </location>
</feature>
<feature type="transmembrane region" description="Helical" evidence="8">
    <location>
        <begin position="139"/>
        <end position="161"/>
    </location>
</feature>
<feature type="transmembrane region" description="Helical" evidence="8">
    <location>
        <begin position="48"/>
        <end position="67"/>
    </location>
</feature>
<dbReference type="Proteomes" id="UP001551675">
    <property type="component" value="Unassembled WGS sequence"/>
</dbReference>
<evidence type="ECO:0000256" key="3">
    <source>
        <dbReference type="ARBA" id="ARBA00022475"/>
    </source>
</evidence>
<feature type="transmembrane region" description="Helical" evidence="8">
    <location>
        <begin position="297"/>
        <end position="316"/>
    </location>
</feature>
<feature type="transmembrane region" description="Helical" evidence="8">
    <location>
        <begin position="322"/>
        <end position="344"/>
    </location>
</feature>
<evidence type="ECO:0000256" key="8">
    <source>
        <dbReference type="SAM" id="Phobius"/>
    </source>
</evidence>
<dbReference type="Gene3D" id="1.20.1250.20">
    <property type="entry name" value="MFS general substrate transporter like domains"/>
    <property type="match status" value="1"/>
</dbReference>
<dbReference type="InterPro" id="IPR050171">
    <property type="entry name" value="MFS_Transporters"/>
</dbReference>
<reference evidence="9 10" key="1">
    <citation type="submission" date="2024-06" db="EMBL/GenBank/DDBJ databases">
        <title>The Natural Products Discovery Center: Release of the First 8490 Sequenced Strains for Exploring Actinobacteria Biosynthetic Diversity.</title>
        <authorList>
            <person name="Kalkreuter E."/>
            <person name="Kautsar S.A."/>
            <person name="Yang D."/>
            <person name="Bader C.D."/>
            <person name="Teijaro C.N."/>
            <person name="Fluegel L."/>
            <person name="Davis C.M."/>
            <person name="Simpson J.R."/>
            <person name="Lauterbach L."/>
            <person name="Steele A.D."/>
            <person name="Gui C."/>
            <person name="Meng S."/>
            <person name="Li G."/>
            <person name="Viehrig K."/>
            <person name="Ye F."/>
            <person name="Su P."/>
            <person name="Kiefer A.F."/>
            <person name="Nichols A."/>
            <person name="Cepeda A.J."/>
            <person name="Yan W."/>
            <person name="Fan B."/>
            <person name="Jiang Y."/>
            <person name="Adhikari A."/>
            <person name="Zheng C.-J."/>
            <person name="Schuster L."/>
            <person name="Cowan T.M."/>
            <person name="Smanski M.J."/>
            <person name="Chevrette M.G."/>
            <person name="De Carvalho L.P.S."/>
            <person name="Shen B."/>
        </authorList>
    </citation>
    <scope>NUCLEOTIDE SEQUENCE [LARGE SCALE GENOMIC DNA]</scope>
    <source>
        <strain evidence="9 10">NPDC050100</strain>
    </source>
</reference>
<evidence type="ECO:0000313" key="10">
    <source>
        <dbReference type="Proteomes" id="UP001551675"/>
    </source>
</evidence>
<comment type="subcellular location">
    <subcellularLocation>
        <location evidence="1">Cell membrane</location>
        <topology evidence="1">Multi-pass membrane protein</topology>
    </subcellularLocation>
</comment>
<keyword evidence="4 8" id="KW-0812">Transmembrane</keyword>
<gene>
    <name evidence="9" type="ORF">AB0I59_26650</name>
</gene>
<feature type="transmembrane region" description="Helical" evidence="8">
    <location>
        <begin position="261"/>
        <end position="285"/>
    </location>
</feature>
<comment type="caution">
    <text evidence="9">The sequence shown here is derived from an EMBL/GenBank/DDBJ whole genome shotgun (WGS) entry which is preliminary data.</text>
</comment>
<keyword evidence="5 8" id="KW-1133">Transmembrane helix</keyword>
<evidence type="ECO:0000256" key="1">
    <source>
        <dbReference type="ARBA" id="ARBA00004651"/>
    </source>
</evidence>
<feature type="transmembrane region" description="Helical" evidence="8">
    <location>
        <begin position="79"/>
        <end position="96"/>
    </location>
</feature>
<feature type="transmembrane region" description="Helical" evidence="8">
    <location>
        <begin position="365"/>
        <end position="385"/>
    </location>
</feature>
<evidence type="ECO:0000256" key="6">
    <source>
        <dbReference type="ARBA" id="ARBA00023136"/>
    </source>
</evidence>
<organism evidence="9 10">
    <name type="scientific">Microtetraspora glauca</name>
    <dbReference type="NCBI Taxonomy" id="1996"/>
    <lineage>
        <taxon>Bacteria</taxon>
        <taxon>Bacillati</taxon>
        <taxon>Actinomycetota</taxon>
        <taxon>Actinomycetes</taxon>
        <taxon>Streptosporangiales</taxon>
        <taxon>Streptosporangiaceae</taxon>
        <taxon>Microtetraspora</taxon>
    </lineage>
</organism>
<dbReference type="Pfam" id="PF07690">
    <property type="entry name" value="MFS_1"/>
    <property type="match status" value="1"/>
</dbReference>
<keyword evidence="6 8" id="KW-0472">Membrane</keyword>
<feature type="transmembrane region" description="Helical" evidence="8">
    <location>
        <begin position="20"/>
        <end position="42"/>
    </location>
</feature>
<evidence type="ECO:0000256" key="5">
    <source>
        <dbReference type="ARBA" id="ARBA00022989"/>
    </source>
</evidence>